<feature type="transmembrane region" description="Helical" evidence="1">
    <location>
        <begin position="158"/>
        <end position="178"/>
    </location>
</feature>
<keyword evidence="1" id="KW-1133">Transmembrane helix</keyword>
<comment type="caution">
    <text evidence="2">The sequence shown here is derived from an EMBL/GenBank/DDBJ whole genome shotgun (WGS) entry which is preliminary data.</text>
</comment>
<keyword evidence="1" id="KW-0812">Transmembrane</keyword>
<evidence type="ECO:0008006" key="4">
    <source>
        <dbReference type="Google" id="ProtNLM"/>
    </source>
</evidence>
<name>A0ABN9UA82_9DINO</name>
<evidence type="ECO:0000313" key="3">
    <source>
        <dbReference type="Proteomes" id="UP001189429"/>
    </source>
</evidence>
<evidence type="ECO:0000256" key="1">
    <source>
        <dbReference type="SAM" id="Phobius"/>
    </source>
</evidence>
<keyword evidence="3" id="KW-1185">Reference proteome</keyword>
<dbReference type="Proteomes" id="UP001189429">
    <property type="component" value="Unassembled WGS sequence"/>
</dbReference>
<feature type="transmembrane region" description="Helical" evidence="1">
    <location>
        <begin position="184"/>
        <end position="203"/>
    </location>
</feature>
<reference evidence="2" key="1">
    <citation type="submission" date="2023-10" db="EMBL/GenBank/DDBJ databases">
        <authorList>
            <person name="Chen Y."/>
            <person name="Shah S."/>
            <person name="Dougan E. K."/>
            <person name="Thang M."/>
            <person name="Chan C."/>
        </authorList>
    </citation>
    <scope>NUCLEOTIDE SEQUENCE [LARGE SCALE GENOMIC DNA]</scope>
</reference>
<sequence length="225" mass="24512">MSAVGSESDSDANVRMRHALGAAKLETEDSESDGGADGKVKSFRSWFDMLYYLGSQTSDTSRTIDDSIKKRLTGRYENVMIVSALVFTVAAEGLMEPSDAIMNADSWTKLWFGILMGLAFSFTLASVLYAAVLLGVSHILPIFLSRWFFENTAGMQKAPMLFLGLGCTCLGLAVSLLAELNFGGFTACVLLLMLVILGIWFFVNHAHVQGVLGDHMREEHGVEPP</sequence>
<feature type="transmembrane region" description="Helical" evidence="1">
    <location>
        <begin position="78"/>
        <end position="95"/>
    </location>
</feature>
<keyword evidence="1" id="KW-0472">Membrane</keyword>
<organism evidence="2 3">
    <name type="scientific">Prorocentrum cordatum</name>
    <dbReference type="NCBI Taxonomy" id="2364126"/>
    <lineage>
        <taxon>Eukaryota</taxon>
        <taxon>Sar</taxon>
        <taxon>Alveolata</taxon>
        <taxon>Dinophyceae</taxon>
        <taxon>Prorocentrales</taxon>
        <taxon>Prorocentraceae</taxon>
        <taxon>Prorocentrum</taxon>
    </lineage>
</organism>
<feature type="transmembrane region" description="Helical" evidence="1">
    <location>
        <begin position="110"/>
        <end position="137"/>
    </location>
</feature>
<accession>A0ABN9UA82</accession>
<proteinExistence type="predicted"/>
<gene>
    <name evidence="2" type="ORF">PCOR1329_LOCUS46678</name>
</gene>
<protein>
    <recommendedName>
        <fullName evidence="4">Transmembrane protein</fullName>
    </recommendedName>
</protein>
<evidence type="ECO:0000313" key="2">
    <source>
        <dbReference type="EMBL" id="CAK0856231.1"/>
    </source>
</evidence>
<dbReference type="EMBL" id="CAUYUJ010015615">
    <property type="protein sequence ID" value="CAK0856231.1"/>
    <property type="molecule type" value="Genomic_DNA"/>
</dbReference>